<reference evidence="2" key="1">
    <citation type="journal article" date="2022" name="Int. J. Syst. Evol. Microbiol.">
        <title>Anaeromyxobacter oryzae sp. nov., Anaeromyxobacter diazotrophicus sp. nov. and Anaeromyxobacter paludicola sp. nov., isolated from paddy soils.</title>
        <authorList>
            <person name="Itoh H."/>
            <person name="Xu Z."/>
            <person name="Mise K."/>
            <person name="Masuda Y."/>
            <person name="Ushijima N."/>
            <person name="Hayakawa C."/>
            <person name="Shiratori Y."/>
            <person name="Senoo K."/>
        </authorList>
    </citation>
    <scope>NUCLEOTIDE SEQUENCE [LARGE SCALE GENOMIC DNA]</scope>
    <source>
        <strain evidence="2">Red232</strain>
    </source>
</reference>
<sequence length="139" mass="15123">MPPHSNRPERSLLDILSRLGERIARTSREGLEAEGCLPGAARHVSVQGTSGWLYPVVTEQGDPYQLFLWFDGGAYQVAVVSPEIDPGADPEACHLFPGARLCLGNDHGGGMPTLEGAYARSVLWANGFSAWRRTGRFPF</sequence>
<gene>
    <name evidence="1" type="ORF">AMOR_19500</name>
</gene>
<protein>
    <submittedName>
        <fullName evidence="1">Uncharacterized protein</fullName>
    </submittedName>
</protein>
<accession>A0ABM7WU15</accession>
<evidence type="ECO:0000313" key="2">
    <source>
        <dbReference type="Proteomes" id="UP001162891"/>
    </source>
</evidence>
<keyword evidence="2" id="KW-1185">Reference proteome</keyword>
<organism evidence="1 2">
    <name type="scientific">Anaeromyxobacter oryzae</name>
    <dbReference type="NCBI Taxonomy" id="2918170"/>
    <lineage>
        <taxon>Bacteria</taxon>
        <taxon>Pseudomonadati</taxon>
        <taxon>Myxococcota</taxon>
        <taxon>Myxococcia</taxon>
        <taxon>Myxococcales</taxon>
        <taxon>Cystobacterineae</taxon>
        <taxon>Anaeromyxobacteraceae</taxon>
        <taxon>Anaeromyxobacter</taxon>
    </lineage>
</organism>
<dbReference type="EMBL" id="AP025591">
    <property type="protein sequence ID" value="BDG02954.1"/>
    <property type="molecule type" value="Genomic_DNA"/>
</dbReference>
<evidence type="ECO:0000313" key="1">
    <source>
        <dbReference type="EMBL" id="BDG02954.1"/>
    </source>
</evidence>
<name>A0ABM7WU15_9BACT</name>
<proteinExistence type="predicted"/>
<dbReference type="RefSeq" id="WP_248360632.1">
    <property type="nucleotide sequence ID" value="NZ_AP025591.1"/>
</dbReference>
<dbReference type="Proteomes" id="UP001162891">
    <property type="component" value="Chromosome"/>
</dbReference>